<keyword evidence="2" id="KW-0732">Signal</keyword>
<gene>
    <name evidence="3" type="ORF">HYPSUDRAFT_202319</name>
</gene>
<feature type="compositionally biased region" description="Low complexity" evidence="1">
    <location>
        <begin position="76"/>
        <end position="86"/>
    </location>
</feature>
<feature type="signal peptide" evidence="2">
    <location>
        <begin position="1"/>
        <end position="24"/>
    </location>
</feature>
<evidence type="ECO:0000256" key="1">
    <source>
        <dbReference type="SAM" id="MobiDB-lite"/>
    </source>
</evidence>
<dbReference type="AlphaFoldDB" id="A0A0D2PR15"/>
<dbReference type="EMBL" id="KN817551">
    <property type="protein sequence ID" value="KJA22305.1"/>
    <property type="molecule type" value="Genomic_DNA"/>
</dbReference>
<accession>A0A0D2PR15</accession>
<evidence type="ECO:0000313" key="4">
    <source>
        <dbReference type="Proteomes" id="UP000054270"/>
    </source>
</evidence>
<evidence type="ECO:0000256" key="2">
    <source>
        <dbReference type="SAM" id="SignalP"/>
    </source>
</evidence>
<dbReference type="Proteomes" id="UP000054270">
    <property type="component" value="Unassembled WGS sequence"/>
</dbReference>
<protein>
    <recommendedName>
        <fullName evidence="5">Secreted protein</fullName>
    </recommendedName>
</protein>
<feature type="region of interest" description="Disordered" evidence="1">
    <location>
        <begin position="76"/>
        <end position="115"/>
    </location>
</feature>
<evidence type="ECO:0000313" key="3">
    <source>
        <dbReference type="EMBL" id="KJA22305.1"/>
    </source>
</evidence>
<reference evidence="4" key="1">
    <citation type="submission" date="2014-04" db="EMBL/GenBank/DDBJ databases">
        <title>Evolutionary Origins and Diversification of the Mycorrhizal Mutualists.</title>
        <authorList>
            <consortium name="DOE Joint Genome Institute"/>
            <consortium name="Mycorrhizal Genomics Consortium"/>
            <person name="Kohler A."/>
            <person name="Kuo A."/>
            <person name="Nagy L.G."/>
            <person name="Floudas D."/>
            <person name="Copeland A."/>
            <person name="Barry K.W."/>
            <person name="Cichocki N."/>
            <person name="Veneault-Fourrey C."/>
            <person name="LaButti K."/>
            <person name="Lindquist E.A."/>
            <person name="Lipzen A."/>
            <person name="Lundell T."/>
            <person name="Morin E."/>
            <person name="Murat C."/>
            <person name="Riley R."/>
            <person name="Ohm R."/>
            <person name="Sun H."/>
            <person name="Tunlid A."/>
            <person name="Henrissat B."/>
            <person name="Grigoriev I.V."/>
            <person name="Hibbett D.S."/>
            <person name="Martin F."/>
        </authorList>
    </citation>
    <scope>NUCLEOTIDE SEQUENCE [LARGE SCALE GENOMIC DNA]</scope>
    <source>
        <strain evidence="4">FD-334 SS-4</strain>
    </source>
</reference>
<name>A0A0D2PR15_HYPSF</name>
<organism evidence="3 4">
    <name type="scientific">Hypholoma sublateritium (strain FD-334 SS-4)</name>
    <dbReference type="NCBI Taxonomy" id="945553"/>
    <lineage>
        <taxon>Eukaryota</taxon>
        <taxon>Fungi</taxon>
        <taxon>Dikarya</taxon>
        <taxon>Basidiomycota</taxon>
        <taxon>Agaricomycotina</taxon>
        <taxon>Agaricomycetes</taxon>
        <taxon>Agaricomycetidae</taxon>
        <taxon>Agaricales</taxon>
        <taxon>Agaricineae</taxon>
        <taxon>Strophariaceae</taxon>
        <taxon>Hypholoma</taxon>
    </lineage>
</organism>
<proteinExistence type="predicted"/>
<feature type="chain" id="PRO_5002265957" description="Secreted protein" evidence="2">
    <location>
        <begin position="25"/>
        <end position="115"/>
    </location>
</feature>
<keyword evidence="4" id="KW-1185">Reference proteome</keyword>
<sequence length="115" mass="12249">MPAAVSLWTAVLLPAAVPWALCEASPPSPTARRSASPPCNANLPVPCFLPPSLGLCARFRRTAHAVFETFRRRLVSPGAASPSRSRPSADSRLRLSAMQYPHTGPLSAYRPETGA</sequence>
<evidence type="ECO:0008006" key="5">
    <source>
        <dbReference type="Google" id="ProtNLM"/>
    </source>
</evidence>